<protein>
    <submittedName>
        <fullName evidence="1">Enoyl-CoA hydratase</fullName>
    </submittedName>
</protein>
<name>A0A3E2DGR9_9ACTN</name>
<dbReference type="InterPro" id="IPR001753">
    <property type="entry name" value="Enoyl-CoA_hydra/iso"/>
</dbReference>
<dbReference type="NCBIfam" id="NF005496">
    <property type="entry name" value="PRK07110.1"/>
    <property type="match status" value="1"/>
</dbReference>
<dbReference type="AlphaFoldDB" id="A0A3E2DGR9"/>
<dbReference type="Proteomes" id="UP000259211">
    <property type="component" value="Unassembled WGS sequence"/>
</dbReference>
<dbReference type="GO" id="GO:0003824">
    <property type="term" value="F:catalytic activity"/>
    <property type="evidence" value="ECO:0007669"/>
    <property type="project" value="UniProtKB-ARBA"/>
</dbReference>
<dbReference type="PANTHER" id="PTHR11941">
    <property type="entry name" value="ENOYL-COA HYDRATASE-RELATED"/>
    <property type="match status" value="1"/>
</dbReference>
<dbReference type="GO" id="GO:0006635">
    <property type="term" value="P:fatty acid beta-oxidation"/>
    <property type="evidence" value="ECO:0007669"/>
    <property type="project" value="TreeGrafter"/>
</dbReference>
<comment type="caution">
    <text evidence="1">The sequence shown here is derived from an EMBL/GenBank/DDBJ whole genome shotgun (WGS) entry which is preliminary data.</text>
</comment>
<sequence>MCDQAGANTFSAELLAGLQSSFSSVSSDESVRAVVMTGIGPYFCCGGTKEALQEIHEGKTNFLGNDSGAEVYSLPLSCPVPVVAAMQGHAIGGGLSLGLFADSIVFAQEGVYGATFMKYGFTPGFGSTLIFPARLGSVLGNEMLLSAKTYRGVELARRGLPGEVVPRAKVLDKAMALARIYAERTRHSLVTLKDTLVADLRRRLPAQIGTELEMHEQTIHRPEVAERIASLYTN</sequence>
<gene>
    <name evidence="1" type="ORF">CHT91_07125</name>
</gene>
<dbReference type="Pfam" id="PF00378">
    <property type="entry name" value="ECH_1"/>
    <property type="match status" value="1"/>
</dbReference>
<dbReference type="Gene3D" id="6.20.390.20">
    <property type="match status" value="1"/>
</dbReference>
<accession>A0A3E2DGR9</accession>
<dbReference type="Gene3D" id="3.90.226.10">
    <property type="entry name" value="2-enoyl-CoA Hydratase, Chain A, domain 1"/>
    <property type="match status" value="1"/>
</dbReference>
<dbReference type="CDD" id="cd06558">
    <property type="entry name" value="crotonase-like"/>
    <property type="match status" value="1"/>
</dbReference>
<dbReference type="PANTHER" id="PTHR11941:SF133">
    <property type="entry name" value="1,2-EPOXYPHENYLACETYL-COA ISOMERASE"/>
    <property type="match status" value="1"/>
</dbReference>
<evidence type="ECO:0000313" key="2">
    <source>
        <dbReference type="Proteomes" id="UP000259211"/>
    </source>
</evidence>
<dbReference type="EMBL" id="NOWI01000005">
    <property type="protein sequence ID" value="RFT44617.1"/>
    <property type="molecule type" value="Genomic_DNA"/>
</dbReference>
<proteinExistence type="predicted"/>
<dbReference type="SUPFAM" id="SSF52096">
    <property type="entry name" value="ClpP/crotonase"/>
    <property type="match status" value="1"/>
</dbReference>
<organism evidence="1 2">
    <name type="scientific">Cutibacterium avidum</name>
    <dbReference type="NCBI Taxonomy" id="33010"/>
    <lineage>
        <taxon>Bacteria</taxon>
        <taxon>Bacillati</taxon>
        <taxon>Actinomycetota</taxon>
        <taxon>Actinomycetes</taxon>
        <taxon>Propionibacteriales</taxon>
        <taxon>Propionibacteriaceae</taxon>
        <taxon>Cutibacterium</taxon>
    </lineage>
</organism>
<dbReference type="InterPro" id="IPR029045">
    <property type="entry name" value="ClpP/crotonase-like_dom_sf"/>
</dbReference>
<reference evidence="1 2" key="1">
    <citation type="submission" date="2017-07" db="EMBL/GenBank/DDBJ databases">
        <authorList>
            <person name="Sun Z.S."/>
            <person name="Albrecht U."/>
            <person name="Echele G."/>
            <person name="Lee C.C."/>
        </authorList>
    </citation>
    <scope>NUCLEOTIDE SEQUENCE [LARGE SCALE GENOMIC DNA]</scope>
    <source>
        <strain evidence="1 2">P16-029</strain>
    </source>
</reference>
<evidence type="ECO:0000313" key="1">
    <source>
        <dbReference type="EMBL" id="RFT44617.1"/>
    </source>
</evidence>